<evidence type="ECO:0000313" key="1">
    <source>
        <dbReference type="EMBL" id="CQD22727.1"/>
    </source>
</evidence>
<protein>
    <submittedName>
        <fullName evidence="1">Flavin-binding monooxygenase</fullName>
    </submittedName>
</protein>
<keyword evidence="1" id="KW-0503">Monooxygenase</keyword>
<organism evidence="1 2">
    <name type="scientific">Mycobacterium lentiflavum</name>
    <dbReference type="NCBI Taxonomy" id="141349"/>
    <lineage>
        <taxon>Bacteria</taxon>
        <taxon>Bacillati</taxon>
        <taxon>Actinomycetota</taxon>
        <taxon>Actinomycetes</taxon>
        <taxon>Mycobacteriales</taxon>
        <taxon>Mycobacteriaceae</taxon>
        <taxon>Mycobacterium</taxon>
        <taxon>Mycobacterium simiae complex</taxon>
    </lineage>
</organism>
<proteinExistence type="predicted"/>
<dbReference type="Gene3D" id="3.50.50.60">
    <property type="entry name" value="FAD/NAD(P)-binding domain"/>
    <property type="match status" value="1"/>
</dbReference>
<dbReference type="AlphaFoldDB" id="A0A0E3WE22"/>
<dbReference type="EMBL" id="CTEE01000001">
    <property type="protein sequence ID" value="CQD22727.1"/>
    <property type="molecule type" value="Genomic_DNA"/>
</dbReference>
<dbReference type="Proteomes" id="UP000199251">
    <property type="component" value="Unassembled WGS sequence"/>
</dbReference>
<name>A0A0E3WE22_MYCLN</name>
<dbReference type="GO" id="GO:0004497">
    <property type="term" value="F:monooxygenase activity"/>
    <property type="evidence" value="ECO:0007669"/>
    <property type="project" value="UniProtKB-KW"/>
</dbReference>
<dbReference type="InterPro" id="IPR036188">
    <property type="entry name" value="FAD/NAD-bd_sf"/>
</dbReference>
<evidence type="ECO:0000313" key="2">
    <source>
        <dbReference type="Proteomes" id="UP000199251"/>
    </source>
</evidence>
<dbReference type="STRING" id="141349.BN1232_05718"/>
<gene>
    <name evidence="1" type="ORF">BN1232_05718</name>
</gene>
<dbReference type="SUPFAM" id="SSF51905">
    <property type="entry name" value="FAD/NAD(P)-binding domain"/>
    <property type="match status" value="1"/>
</dbReference>
<reference evidence="1 2" key="1">
    <citation type="submission" date="2015-03" db="EMBL/GenBank/DDBJ databases">
        <authorList>
            <person name="Urmite Genomes"/>
        </authorList>
    </citation>
    <scope>NUCLEOTIDE SEQUENCE [LARGE SCALE GENOMIC DNA]</scope>
    <source>
        <strain evidence="1 2">CSUR P1491</strain>
    </source>
</reference>
<keyword evidence="1" id="KW-0560">Oxidoreductase</keyword>
<accession>A0A0E3WE22</accession>
<sequence>MIPNIKGAKEFAAPSCHTGAWRDDIDLTGTRVAVIGAGAGAGFQLVPAIADVRCLPAHSLVDGTHRTLADNVRPC</sequence>